<comment type="similarity">
    <text evidence="2">Belongs to the BshC family.</text>
</comment>
<comment type="function">
    <text evidence="2">Involved in bacillithiol (BSH) biosynthesis. May catalyze the last step of the pathway, the addition of cysteine to glucosamine malate (GlcN-Mal) to generate BSH.</text>
</comment>
<proteinExistence type="inferred from homology"/>
<dbReference type="Pfam" id="PF24850">
    <property type="entry name" value="CC_BshC"/>
    <property type="match status" value="1"/>
</dbReference>
<dbReference type="RefSeq" id="WP_376844302.1">
    <property type="nucleotide sequence ID" value="NZ_JBHSFW010000001.1"/>
</dbReference>
<feature type="domain" description="Bacillithiol biosynthesis BshC C-terminal coiled-coil" evidence="4">
    <location>
        <begin position="381"/>
        <end position="537"/>
    </location>
</feature>
<dbReference type="InterPro" id="IPR055398">
    <property type="entry name" value="Rossmann-like_BshC"/>
</dbReference>
<evidence type="ECO:0000313" key="5">
    <source>
        <dbReference type="EMBL" id="MFC4617247.1"/>
    </source>
</evidence>
<dbReference type="Proteomes" id="UP001596022">
    <property type="component" value="Unassembled WGS sequence"/>
</dbReference>
<feature type="domain" description="Bacillithiol biosynthesis BshC N-terminal Rossmann-like" evidence="3">
    <location>
        <begin position="1"/>
        <end position="377"/>
    </location>
</feature>
<comment type="caution">
    <text evidence="5">The sequence shown here is derived from an EMBL/GenBank/DDBJ whole genome shotgun (WGS) entry which is preliminary data.</text>
</comment>
<dbReference type="PIRSF" id="PIRSF012535">
    <property type="entry name" value="UCP012535"/>
    <property type="match status" value="1"/>
</dbReference>
<accession>A0ABV9GJI4</accession>
<reference evidence="6" key="1">
    <citation type="journal article" date="2019" name="Int. J. Syst. Evol. Microbiol.">
        <title>The Global Catalogue of Microorganisms (GCM) 10K type strain sequencing project: providing services to taxonomists for standard genome sequencing and annotation.</title>
        <authorList>
            <consortium name="The Broad Institute Genomics Platform"/>
            <consortium name="The Broad Institute Genome Sequencing Center for Infectious Disease"/>
            <person name="Wu L."/>
            <person name="Ma J."/>
        </authorList>
    </citation>
    <scope>NUCLEOTIDE SEQUENCE [LARGE SCALE GENOMIC DNA]</scope>
    <source>
        <strain evidence="6">CGMCC 1.16306</strain>
    </source>
</reference>
<evidence type="ECO:0000313" key="6">
    <source>
        <dbReference type="Proteomes" id="UP001596022"/>
    </source>
</evidence>
<dbReference type="EMBL" id="JBHSFW010000001">
    <property type="protein sequence ID" value="MFC4617247.1"/>
    <property type="molecule type" value="Genomic_DNA"/>
</dbReference>
<evidence type="ECO:0000256" key="1">
    <source>
        <dbReference type="ARBA" id="ARBA00022598"/>
    </source>
</evidence>
<evidence type="ECO:0000259" key="4">
    <source>
        <dbReference type="Pfam" id="PF24850"/>
    </source>
</evidence>
<evidence type="ECO:0000256" key="2">
    <source>
        <dbReference type="HAMAP-Rule" id="MF_01867"/>
    </source>
</evidence>
<dbReference type="HAMAP" id="MF_01867">
    <property type="entry name" value="BshC"/>
    <property type="match status" value="1"/>
</dbReference>
<organism evidence="5 6">
    <name type="scientific">Camelliibacillus cellulosilyticus</name>
    <dbReference type="NCBI Taxonomy" id="2174486"/>
    <lineage>
        <taxon>Bacteria</taxon>
        <taxon>Bacillati</taxon>
        <taxon>Bacillota</taxon>
        <taxon>Bacilli</taxon>
        <taxon>Bacillales</taxon>
        <taxon>Sporolactobacillaceae</taxon>
        <taxon>Camelliibacillus</taxon>
    </lineage>
</organism>
<keyword evidence="6" id="KW-1185">Reference proteome</keyword>
<dbReference type="NCBIfam" id="TIGR03998">
    <property type="entry name" value="thiol_BshC"/>
    <property type="match status" value="1"/>
</dbReference>
<sequence>MEFRAIGGPESSKLMRDYIAGKETIAPFFEYDFQDQKAYQERLVHLSERSFKRDELVQYLLSFNKKYEAPQKVIDNIRRLQADDAVVVIGGQQAGLLTGPAYTIHKCLTIVQFARKQEAELGVPVIPVFWIAGEDHDFDEVNHVYVYDNGTIRKRALRSSKAGQIPVSDLKIDHDKLCQWVEDIFQAFGETAHTEHLLAETLAFARCSQTLVDFFARLIHRWFGKYGLVLLDSGDPALRRLESDYFTLQIENSEAIAAGVVKQLKTLEEKGYSVALDQRPTSANLFYLGQSERILLDRGDNDTFNGRDLSLTKASLLQTAACHPERLSNNVVTRPLMQELLFPTLAFIAGPGEIAYWSALKQAFRAMGTVMPPVVPRIRLTLMDNRTKRWVDGKRLSLEQTLGEGLEAAKNMWLDAQHNWDVQTVYETVKQKIDQAYEPLKQLAEGIDDSLGRLSLKNKQFIEKQLCYMHKAIERRIREKYETELKKFDRIQAALSPDGQPQERIWNIYYFINYWGSDFIDALIALEFPFDGHPVIVEI</sequence>
<keyword evidence="1 2" id="KW-0436">Ligase</keyword>
<dbReference type="Pfam" id="PF10079">
    <property type="entry name" value="Rossmann-like_BshC"/>
    <property type="match status" value="1"/>
</dbReference>
<dbReference type="InterPro" id="IPR011199">
    <property type="entry name" value="Bacillithiol_biosynth_BshC"/>
</dbReference>
<protein>
    <recommendedName>
        <fullName evidence="2">Putative cysteine ligase BshC</fullName>
        <ecNumber evidence="2">6.-.-.-</ecNumber>
    </recommendedName>
</protein>
<gene>
    <name evidence="2 5" type="primary">bshC</name>
    <name evidence="5" type="ORF">ACFO4N_00730</name>
</gene>
<name>A0ABV9GJI4_9BACL</name>
<dbReference type="InterPro" id="IPR055399">
    <property type="entry name" value="CC_BshC"/>
</dbReference>
<dbReference type="EC" id="6.-.-.-" evidence="2"/>
<evidence type="ECO:0000259" key="3">
    <source>
        <dbReference type="Pfam" id="PF10079"/>
    </source>
</evidence>